<evidence type="ECO:0000256" key="6">
    <source>
        <dbReference type="ARBA" id="ARBA00022801"/>
    </source>
</evidence>
<dbReference type="PANTHER" id="PTHR33695">
    <property type="entry name" value="LIPOPROTEIN SIGNAL PEPTIDASE"/>
    <property type="match status" value="1"/>
</dbReference>
<proteinExistence type="inferred from homology"/>
<dbReference type="GO" id="GO:0004190">
    <property type="term" value="F:aspartic-type endopeptidase activity"/>
    <property type="evidence" value="ECO:0007669"/>
    <property type="project" value="UniProtKB-KW"/>
</dbReference>
<evidence type="ECO:0000313" key="12">
    <source>
        <dbReference type="Proteomes" id="UP000570514"/>
    </source>
</evidence>
<comment type="caution">
    <text evidence="11">The sequence shown here is derived from an EMBL/GenBank/DDBJ whole genome shotgun (WGS) entry which is preliminary data.</text>
</comment>
<dbReference type="InterPro" id="IPR001872">
    <property type="entry name" value="Peptidase_A8"/>
</dbReference>
<evidence type="ECO:0000256" key="10">
    <source>
        <dbReference type="SAM" id="Phobius"/>
    </source>
</evidence>
<dbReference type="RefSeq" id="WP_167080502.1">
    <property type="nucleotide sequence ID" value="NZ_BAAADC010000001.1"/>
</dbReference>
<dbReference type="PRINTS" id="PR00781">
    <property type="entry name" value="LIPOSIGPTASE"/>
</dbReference>
<keyword evidence="11" id="KW-0449">Lipoprotein</keyword>
<reference evidence="11 12" key="1">
    <citation type="submission" date="2020-03" db="EMBL/GenBank/DDBJ databases">
        <title>Genomic Encyclopedia of Type Strains, Phase IV (KMG-IV): sequencing the most valuable type-strain genomes for metagenomic binning, comparative biology and taxonomic classification.</title>
        <authorList>
            <person name="Goeker M."/>
        </authorList>
    </citation>
    <scope>NUCLEOTIDE SEQUENCE [LARGE SCALE GENOMIC DNA]</scope>
    <source>
        <strain evidence="11 12">DSM 19867</strain>
    </source>
</reference>
<gene>
    <name evidence="11" type="ORF">FHS83_000476</name>
</gene>
<keyword evidence="12" id="KW-1185">Reference proteome</keyword>
<evidence type="ECO:0000256" key="5">
    <source>
        <dbReference type="ARBA" id="ARBA00022750"/>
    </source>
</evidence>
<dbReference type="GO" id="GO:0006508">
    <property type="term" value="P:proteolysis"/>
    <property type="evidence" value="ECO:0007669"/>
    <property type="project" value="UniProtKB-KW"/>
</dbReference>
<dbReference type="AlphaFoldDB" id="A0A846MUH2"/>
<protein>
    <submittedName>
        <fullName evidence="11">Lipoprotein signal peptidase</fullName>
    </submittedName>
</protein>
<keyword evidence="2" id="KW-1003">Cell membrane</keyword>
<keyword evidence="5" id="KW-0064">Aspartyl protease</keyword>
<evidence type="ECO:0000256" key="9">
    <source>
        <dbReference type="RuleBase" id="RU004181"/>
    </source>
</evidence>
<keyword evidence="3" id="KW-0645">Protease</keyword>
<accession>A0A846MUH2</accession>
<comment type="similarity">
    <text evidence="1 9">Belongs to the peptidase A8 family.</text>
</comment>
<dbReference type="Proteomes" id="UP000570514">
    <property type="component" value="Unassembled WGS sequence"/>
</dbReference>
<dbReference type="PANTHER" id="PTHR33695:SF1">
    <property type="entry name" value="LIPOPROTEIN SIGNAL PEPTIDASE"/>
    <property type="match status" value="1"/>
</dbReference>
<dbReference type="EMBL" id="JAASRM010000001">
    <property type="protein sequence ID" value="NIK87158.1"/>
    <property type="molecule type" value="Genomic_DNA"/>
</dbReference>
<evidence type="ECO:0000256" key="7">
    <source>
        <dbReference type="ARBA" id="ARBA00022989"/>
    </source>
</evidence>
<evidence type="ECO:0000256" key="8">
    <source>
        <dbReference type="ARBA" id="ARBA00023136"/>
    </source>
</evidence>
<evidence type="ECO:0000313" key="11">
    <source>
        <dbReference type="EMBL" id="NIK87158.1"/>
    </source>
</evidence>
<name>A0A846MUH2_9PROT</name>
<dbReference type="Pfam" id="PF01252">
    <property type="entry name" value="Peptidase_A8"/>
    <property type="match status" value="1"/>
</dbReference>
<evidence type="ECO:0000256" key="2">
    <source>
        <dbReference type="ARBA" id="ARBA00022475"/>
    </source>
</evidence>
<evidence type="ECO:0000256" key="4">
    <source>
        <dbReference type="ARBA" id="ARBA00022692"/>
    </source>
</evidence>
<dbReference type="GO" id="GO:0016020">
    <property type="term" value="C:membrane"/>
    <property type="evidence" value="ECO:0007669"/>
    <property type="project" value="InterPro"/>
</dbReference>
<keyword evidence="8 10" id="KW-0472">Membrane</keyword>
<sequence>MLPFAATLVFAVALDWSTKALVMAGYMPKLGRRCFRHPLGKFPPGLTAALIILDVSLAFAASFISSPALQVALGLAAAGAVGNGVDQIRHGGVLDFIDLKVWPVFNIADAAIVTGTVLASITLI</sequence>
<keyword evidence="6" id="KW-0378">Hydrolase</keyword>
<keyword evidence="4 10" id="KW-0812">Transmembrane</keyword>
<feature type="transmembrane region" description="Helical" evidence="10">
    <location>
        <begin position="44"/>
        <end position="64"/>
    </location>
</feature>
<organism evidence="11 12">
    <name type="scientific">Rhizomicrobium palustre</name>
    <dbReference type="NCBI Taxonomy" id="189966"/>
    <lineage>
        <taxon>Bacteria</taxon>
        <taxon>Pseudomonadati</taxon>
        <taxon>Pseudomonadota</taxon>
        <taxon>Alphaproteobacteria</taxon>
        <taxon>Micropepsales</taxon>
        <taxon>Micropepsaceae</taxon>
        <taxon>Rhizomicrobium</taxon>
    </lineage>
</organism>
<keyword evidence="7 10" id="KW-1133">Transmembrane helix</keyword>
<evidence type="ECO:0000256" key="1">
    <source>
        <dbReference type="ARBA" id="ARBA00006139"/>
    </source>
</evidence>
<evidence type="ECO:0000256" key="3">
    <source>
        <dbReference type="ARBA" id="ARBA00022670"/>
    </source>
</evidence>